<keyword evidence="5 6" id="KW-0472">Membrane</keyword>
<dbReference type="EMBL" id="ASRX01000001">
    <property type="protein sequence ID" value="EYF08952.1"/>
    <property type="molecule type" value="Genomic_DNA"/>
</dbReference>
<dbReference type="InterPro" id="IPR022791">
    <property type="entry name" value="L-PG_synthase/AglD"/>
</dbReference>
<organism evidence="7 8">
    <name type="scientific">Chondromyces apiculatus DSM 436</name>
    <dbReference type="NCBI Taxonomy" id="1192034"/>
    <lineage>
        <taxon>Bacteria</taxon>
        <taxon>Pseudomonadati</taxon>
        <taxon>Myxococcota</taxon>
        <taxon>Polyangia</taxon>
        <taxon>Polyangiales</taxon>
        <taxon>Polyangiaceae</taxon>
        <taxon>Chondromyces</taxon>
    </lineage>
</organism>
<evidence type="ECO:0000313" key="8">
    <source>
        <dbReference type="Proteomes" id="UP000019678"/>
    </source>
</evidence>
<dbReference type="AlphaFoldDB" id="A0A017TJ90"/>
<feature type="transmembrane region" description="Helical" evidence="6">
    <location>
        <begin position="277"/>
        <end position="303"/>
    </location>
</feature>
<dbReference type="Pfam" id="PF03706">
    <property type="entry name" value="LPG_synthase_TM"/>
    <property type="match status" value="1"/>
</dbReference>
<feature type="transmembrane region" description="Helical" evidence="6">
    <location>
        <begin position="110"/>
        <end position="131"/>
    </location>
</feature>
<dbReference type="eggNOG" id="COG0392">
    <property type="taxonomic scope" value="Bacteria"/>
</dbReference>
<gene>
    <name evidence="7" type="ORF">CAP_0036</name>
</gene>
<reference evidence="7 8" key="1">
    <citation type="submission" date="2013-05" db="EMBL/GenBank/DDBJ databases">
        <title>Genome assembly of Chondromyces apiculatus DSM 436.</title>
        <authorList>
            <person name="Sharma G."/>
            <person name="Khatri I."/>
            <person name="Kaur C."/>
            <person name="Mayilraj S."/>
            <person name="Subramanian S."/>
        </authorList>
    </citation>
    <scope>NUCLEOTIDE SEQUENCE [LARGE SCALE GENOMIC DNA]</scope>
    <source>
        <strain evidence="7 8">DSM 436</strain>
    </source>
</reference>
<evidence type="ECO:0000256" key="6">
    <source>
        <dbReference type="SAM" id="Phobius"/>
    </source>
</evidence>
<keyword evidence="8" id="KW-1185">Reference proteome</keyword>
<sequence>MVVMLLGIAVYGVIILSRGLTQISVSLQTYAWWTFAAACGLAFTNYLLRFLKWEYYLAHLDVRGIPKGESLLTFLSGFVLTVTPGKVGEVFKSVILQQTRGIPIARTAPIVVAERVTDLIGVIVIITVGSISFPGGALWATLGAIVVGVLLMVVASTKVSDGLLRALTLLPGPLGRLAARIGPKIAVALHGLRGLTAPSKLIWPTILSIGAWGLEGLGLWVILGGFSVRPPLSLTAFFYATATLAGALVPLPGGLGVTDKLLEEQMAHLGGVPSATATAAMLLIRFATLWFAVAVGFVALGALRLRYPQMNADAAPPNDGGAKP</sequence>
<evidence type="ECO:0000256" key="4">
    <source>
        <dbReference type="ARBA" id="ARBA00022989"/>
    </source>
</evidence>
<keyword evidence="4 6" id="KW-1133">Transmembrane helix</keyword>
<dbReference type="PANTHER" id="PTHR39087">
    <property type="entry name" value="UPF0104 MEMBRANE PROTEIN MJ1595"/>
    <property type="match status" value="1"/>
</dbReference>
<evidence type="ECO:0000256" key="3">
    <source>
        <dbReference type="ARBA" id="ARBA00022692"/>
    </source>
</evidence>
<dbReference type="STRING" id="1192034.CAP_0036"/>
<dbReference type="NCBIfam" id="TIGR00374">
    <property type="entry name" value="flippase-like domain"/>
    <property type="match status" value="1"/>
</dbReference>
<keyword evidence="3 6" id="KW-0812">Transmembrane</keyword>
<comment type="subcellular location">
    <subcellularLocation>
        <location evidence="1">Cell membrane</location>
        <topology evidence="1">Multi-pass membrane protein</topology>
    </subcellularLocation>
</comment>
<evidence type="ECO:0008006" key="9">
    <source>
        <dbReference type="Google" id="ProtNLM"/>
    </source>
</evidence>
<feature type="transmembrane region" description="Helical" evidence="6">
    <location>
        <begin position="31"/>
        <end position="48"/>
    </location>
</feature>
<keyword evidence="2" id="KW-1003">Cell membrane</keyword>
<name>A0A017TJ90_9BACT</name>
<dbReference type="Proteomes" id="UP000019678">
    <property type="component" value="Unassembled WGS sequence"/>
</dbReference>
<comment type="caution">
    <text evidence="7">The sequence shown here is derived from an EMBL/GenBank/DDBJ whole genome shotgun (WGS) entry which is preliminary data.</text>
</comment>
<evidence type="ECO:0000256" key="1">
    <source>
        <dbReference type="ARBA" id="ARBA00004651"/>
    </source>
</evidence>
<evidence type="ECO:0000256" key="2">
    <source>
        <dbReference type="ARBA" id="ARBA00022475"/>
    </source>
</evidence>
<evidence type="ECO:0000313" key="7">
    <source>
        <dbReference type="EMBL" id="EYF08952.1"/>
    </source>
</evidence>
<accession>A0A017TJ90</accession>
<dbReference type="PANTHER" id="PTHR39087:SF2">
    <property type="entry name" value="UPF0104 MEMBRANE PROTEIN MJ1595"/>
    <property type="match status" value="1"/>
</dbReference>
<feature type="transmembrane region" description="Helical" evidence="6">
    <location>
        <begin position="236"/>
        <end position="257"/>
    </location>
</feature>
<dbReference type="GO" id="GO:0005886">
    <property type="term" value="C:plasma membrane"/>
    <property type="evidence" value="ECO:0007669"/>
    <property type="project" value="UniProtKB-SubCell"/>
</dbReference>
<proteinExistence type="predicted"/>
<feature type="transmembrane region" description="Helical" evidence="6">
    <location>
        <begin position="201"/>
        <end position="224"/>
    </location>
</feature>
<evidence type="ECO:0000256" key="5">
    <source>
        <dbReference type="ARBA" id="ARBA00023136"/>
    </source>
</evidence>
<protein>
    <recommendedName>
        <fullName evidence="9">Integral membrane protein</fullName>
    </recommendedName>
</protein>